<dbReference type="RefSeq" id="WP_106092892.1">
    <property type="nucleotide sequence ID" value="NZ_PVNL01000118.1"/>
</dbReference>
<evidence type="ECO:0000313" key="2">
    <source>
        <dbReference type="Proteomes" id="UP000238823"/>
    </source>
</evidence>
<gene>
    <name evidence="1" type="ORF">ENSA7_60360</name>
</gene>
<protein>
    <submittedName>
        <fullName evidence="1">Uncharacterized protein</fullName>
    </submittedName>
</protein>
<reference evidence="1 2" key="1">
    <citation type="submission" date="2018-03" db="EMBL/GenBank/DDBJ databases">
        <title>Draft Genome Sequences of the Obligatory Marine Myxobacteria Enhygromyxa salina SWB007.</title>
        <authorList>
            <person name="Poehlein A."/>
            <person name="Moghaddam J.A."/>
            <person name="Harms H."/>
            <person name="Alanjari M."/>
            <person name="Koenig G.M."/>
            <person name="Daniel R."/>
            <person name="Schaeberle T.F."/>
        </authorList>
    </citation>
    <scope>NUCLEOTIDE SEQUENCE [LARGE SCALE GENOMIC DNA]</scope>
    <source>
        <strain evidence="1 2">SWB007</strain>
    </source>
</reference>
<accession>A0A2S9Y628</accession>
<organism evidence="1 2">
    <name type="scientific">Enhygromyxa salina</name>
    <dbReference type="NCBI Taxonomy" id="215803"/>
    <lineage>
        <taxon>Bacteria</taxon>
        <taxon>Pseudomonadati</taxon>
        <taxon>Myxococcota</taxon>
        <taxon>Polyangia</taxon>
        <taxon>Nannocystales</taxon>
        <taxon>Nannocystaceae</taxon>
        <taxon>Enhygromyxa</taxon>
    </lineage>
</organism>
<name>A0A2S9Y628_9BACT</name>
<dbReference type="Proteomes" id="UP000238823">
    <property type="component" value="Unassembled WGS sequence"/>
</dbReference>
<proteinExistence type="predicted"/>
<comment type="caution">
    <text evidence="1">The sequence shown here is derived from an EMBL/GenBank/DDBJ whole genome shotgun (WGS) entry which is preliminary data.</text>
</comment>
<sequence length="184" mass="19408">MKHPPPDQHGLASPTLAHVYLAQGHIEHARQTCAAVLEDEPTNGFALALLERLRPVETAKLAVRFAASSATGIDLGAGQLEFSWSVPASLLELPGMPDNSRLDVVFAIAALRDTHDPGAMALRYSSLRCLDPAGTRLIDAPLGPASAAVMLVLSPGPRQPPTLLAGHARRPASRVLAVADPLSW</sequence>
<evidence type="ECO:0000313" key="1">
    <source>
        <dbReference type="EMBL" id="PRQ00542.1"/>
    </source>
</evidence>
<dbReference type="EMBL" id="PVNL01000118">
    <property type="protein sequence ID" value="PRQ00542.1"/>
    <property type="molecule type" value="Genomic_DNA"/>
</dbReference>
<dbReference type="AlphaFoldDB" id="A0A2S9Y628"/>
<dbReference type="OrthoDB" id="9851439at2"/>